<gene>
    <name evidence="2" type="ORF">Syun_019386</name>
</gene>
<evidence type="ECO:0000313" key="2">
    <source>
        <dbReference type="EMBL" id="KAK9121769.1"/>
    </source>
</evidence>
<accession>A0AAP0IU36</accession>
<keyword evidence="3" id="KW-1185">Reference proteome</keyword>
<dbReference type="Proteomes" id="UP001420932">
    <property type="component" value="Unassembled WGS sequence"/>
</dbReference>
<reference evidence="2 3" key="1">
    <citation type="submission" date="2024-01" db="EMBL/GenBank/DDBJ databases">
        <title>Genome assemblies of Stephania.</title>
        <authorList>
            <person name="Yang L."/>
        </authorList>
    </citation>
    <scope>NUCLEOTIDE SEQUENCE [LARGE SCALE GENOMIC DNA]</scope>
    <source>
        <strain evidence="2">YNDBR</strain>
        <tissue evidence="2">Leaf</tissue>
    </source>
</reference>
<feature type="compositionally biased region" description="Basic residues" evidence="1">
    <location>
        <begin position="15"/>
        <end position="27"/>
    </location>
</feature>
<evidence type="ECO:0000313" key="3">
    <source>
        <dbReference type="Proteomes" id="UP001420932"/>
    </source>
</evidence>
<name>A0AAP0IU36_9MAGN</name>
<proteinExistence type="predicted"/>
<dbReference type="AlphaFoldDB" id="A0AAP0IU36"/>
<sequence length="172" mass="19633">MKLLRRHNPPSSTRRSVRDKGRGKKKEKTVPNKSAQEGEDNAEEFAYLARLTFALAASPCSTRVLASILGYVAASRYEYRANSSLVLTTDSRLRDTYEPTGEPESLWGKIDPKHFDDRVYKGRPPELKYKLKKSKKKKERDPPTLDSATAAPDSLKKKHKRPRLLLHQEDNI</sequence>
<protein>
    <submittedName>
        <fullName evidence="2">Uncharacterized protein</fullName>
    </submittedName>
</protein>
<feature type="region of interest" description="Disordered" evidence="1">
    <location>
        <begin position="1"/>
        <end position="40"/>
    </location>
</feature>
<feature type="region of interest" description="Disordered" evidence="1">
    <location>
        <begin position="118"/>
        <end position="172"/>
    </location>
</feature>
<dbReference type="EMBL" id="JBBNAF010000008">
    <property type="protein sequence ID" value="KAK9121769.1"/>
    <property type="molecule type" value="Genomic_DNA"/>
</dbReference>
<evidence type="ECO:0000256" key="1">
    <source>
        <dbReference type="SAM" id="MobiDB-lite"/>
    </source>
</evidence>
<organism evidence="2 3">
    <name type="scientific">Stephania yunnanensis</name>
    <dbReference type="NCBI Taxonomy" id="152371"/>
    <lineage>
        <taxon>Eukaryota</taxon>
        <taxon>Viridiplantae</taxon>
        <taxon>Streptophyta</taxon>
        <taxon>Embryophyta</taxon>
        <taxon>Tracheophyta</taxon>
        <taxon>Spermatophyta</taxon>
        <taxon>Magnoliopsida</taxon>
        <taxon>Ranunculales</taxon>
        <taxon>Menispermaceae</taxon>
        <taxon>Menispermoideae</taxon>
        <taxon>Cissampelideae</taxon>
        <taxon>Stephania</taxon>
    </lineage>
</organism>
<comment type="caution">
    <text evidence="2">The sequence shown here is derived from an EMBL/GenBank/DDBJ whole genome shotgun (WGS) entry which is preliminary data.</text>
</comment>
<feature type="compositionally biased region" description="Basic and acidic residues" evidence="1">
    <location>
        <begin position="118"/>
        <end position="129"/>
    </location>
</feature>